<feature type="compositionally biased region" description="Basic and acidic residues" evidence="1">
    <location>
        <begin position="31"/>
        <end position="42"/>
    </location>
</feature>
<proteinExistence type="predicted"/>
<name>A0ABY2IEZ2_9MICO</name>
<protein>
    <submittedName>
        <fullName evidence="2">Uncharacterized protein</fullName>
    </submittedName>
</protein>
<reference evidence="2 3" key="1">
    <citation type="submission" date="2019-03" db="EMBL/GenBank/DDBJ databases">
        <title>Genomics of glacier-inhabiting Cryobacterium strains.</title>
        <authorList>
            <person name="Liu Q."/>
            <person name="Xin Y.-H."/>
        </authorList>
    </citation>
    <scope>NUCLEOTIDE SEQUENCE [LARGE SCALE GENOMIC DNA]</scope>
    <source>
        <strain evidence="2 3">MDB2-B</strain>
    </source>
</reference>
<gene>
    <name evidence="2" type="ORF">E3O44_06145</name>
</gene>
<feature type="region of interest" description="Disordered" evidence="1">
    <location>
        <begin position="1"/>
        <end position="77"/>
    </location>
</feature>
<organism evidence="2 3">
    <name type="scientific">Cryobacterium algoricola</name>
    <dbReference type="NCBI Taxonomy" id="1259183"/>
    <lineage>
        <taxon>Bacteria</taxon>
        <taxon>Bacillati</taxon>
        <taxon>Actinomycetota</taxon>
        <taxon>Actinomycetes</taxon>
        <taxon>Micrococcales</taxon>
        <taxon>Microbacteriaceae</taxon>
        <taxon>Cryobacterium</taxon>
    </lineage>
</organism>
<accession>A0ABY2IEZ2</accession>
<comment type="caution">
    <text evidence="2">The sequence shown here is derived from an EMBL/GenBank/DDBJ whole genome shotgun (WGS) entry which is preliminary data.</text>
</comment>
<dbReference type="Proteomes" id="UP000297608">
    <property type="component" value="Unassembled WGS sequence"/>
</dbReference>
<sequence>MAASAEHSGTPDTPGQDEQLGPASSRSGTHPRKDPPVDRPDPEDPPVGPAEKLDHDFDPAAGPSNPDLVGSDTDEST</sequence>
<evidence type="ECO:0000313" key="2">
    <source>
        <dbReference type="EMBL" id="TFB88250.1"/>
    </source>
</evidence>
<evidence type="ECO:0000256" key="1">
    <source>
        <dbReference type="SAM" id="MobiDB-lite"/>
    </source>
</evidence>
<keyword evidence="3" id="KW-1185">Reference proteome</keyword>
<dbReference type="RefSeq" id="WP_134533545.1">
    <property type="nucleotide sequence ID" value="NZ_SOFG01000009.1"/>
</dbReference>
<evidence type="ECO:0000313" key="3">
    <source>
        <dbReference type="Proteomes" id="UP000297608"/>
    </source>
</evidence>
<dbReference type="EMBL" id="SOFG01000009">
    <property type="protein sequence ID" value="TFB88250.1"/>
    <property type="molecule type" value="Genomic_DNA"/>
</dbReference>